<organism evidence="2 3">
    <name type="scientific">Microbispora oryzae</name>
    <dbReference type="NCBI Taxonomy" id="2806554"/>
    <lineage>
        <taxon>Bacteria</taxon>
        <taxon>Bacillati</taxon>
        <taxon>Actinomycetota</taxon>
        <taxon>Actinomycetes</taxon>
        <taxon>Streptosporangiales</taxon>
        <taxon>Streptosporangiaceae</taxon>
        <taxon>Microbispora</taxon>
    </lineage>
</organism>
<accession>A0A940WJ94</accession>
<dbReference type="Pfam" id="PF13466">
    <property type="entry name" value="STAS_2"/>
    <property type="match status" value="1"/>
</dbReference>
<comment type="caution">
    <text evidence="2">The sequence shown here is derived from an EMBL/GenBank/DDBJ whole genome shotgun (WGS) entry which is preliminary data.</text>
</comment>
<dbReference type="InterPro" id="IPR002645">
    <property type="entry name" value="STAS_dom"/>
</dbReference>
<protein>
    <submittedName>
        <fullName evidence="2">MEDS domain-containing protein</fullName>
    </submittedName>
</protein>
<keyword evidence="3" id="KW-1185">Reference proteome</keyword>
<gene>
    <name evidence="2" type="ORF">JOL79_00125</name>
</gene>
<evidence type="ECO:0000313" key="2">
    <source>
        <dbReference type="EMBL" id="MBP2702201.1"/>
    </source>
</evidence>
<dbReference type="RefSeq" id="WP_210153529.1">
    <property type="nucleotide sequence ID" value="NZ_JAFCNB010000001.1"/>
</dbReference>
<dbReference type="EMBL" id="JAFCNB010000001">
    <property type="protein sequence ID" value="MBP2702201.1"/>
    <property type="molecule type" value="Genomic_DNA"/>
</dbReference>
<dbReference type="AlphaFoldDB" id="A0A940WJ94"/>
<dbReference type="InterPro" id="IPR036513">
    <property type="entry name" value="STAS_dom_sf"/>
</dbReference>
<dbReference type="Gene3D" id="3.30.750.24">
    <property type="entry name" value="STAS domain"/>
    <property type="match status" value="1"/>
</dbReference>
<evidence type="ECO:0000313" key="3">
    <source>
        <dbReference type="Proteomes" id="UP000674234"/>
    </source>
</evidence>
<proteinExistence type="predicted"/>
<feature type="domain" description="STAS" evidence="1">
    <location>
        <begin position="182"/>
        <end position="259"/>
    </location>
</feature>
<evidence type="ECO:0000259" key="1">
    <source>
        <dbReference type="PROSITE" id="PS50801"/>
    </source>
</evidence>
<dbReference type="Pfam" id="PF14417">
    <property type="entry name" value="MEDS"/>
    <property type="match status" value="1"/>
</dbReference>
<dbReference type="SUPFAM" id="SSF52091">
    <property type="entry name" value="SpoIIaa-like"/>
    <property type="match status" value="1"/>
</dbReference>
<dbReference type="InterPro" id="IPR058548">
    <property type="entry name" value="MlaB-like_STAS"/>
</dbReference>
<reference evidence="2" key="1">
    <citation type="submission" date="2021-02" db="EMBL/GenBank/DDBJ databases">
        <title>Draft genome sequence of Microbispora sp. RL4-1S isolated from rice leaves in Thailand.</title>
        <authorList>
            <person name="Muangham S."/>
            <person name="Duangmal K."/>
        </authorList>
    </citation>
    <scope>NUCLEOTIDE SEQUENCE</scope>
    <source>
        <strain evidence="2">RL4-1S</strain>
    </source>
</reference>
<dbReference type="CDD" id="cd07043">
    <property type="entry name" value="STAS_anti-anti-sigma_factors"/>
    <property type="match status" value="1"/>
</dbReference>
<dbReference type="InterPro" id="IPR025847">
    <property type="entry name" value="MEDS_domain"/>
</dbReference>
<name>A0A940WJ94_9ACTN</name>
<dbReference type="Proteomes" id="UP000674234">
    <property type="component" value="Unassembled WGS sequence"/>
</dbReference>
<sequence>MRIQPGDHHVLAFSDEADLEPVLAPFISEGLAGADKVVYLTDVTHPAVVTGLLRGWGVPTGEHLAAGRLDIRRLETRDPEQVITQLADAARLALGEGYRALRVTAEMSWGLHEDADRLAAFETRASDLFASGSAMAICQYDRRLFDPAVLGQMQRIHHEQDTDLEYEGALLRIRRTGEPPGVRVEGEVDANTLHELTRSLRAAAGRTAGDVHADLAGVSFIDLAALRALMESARTIGRGRFLVLDEVPEHVRNLIELIGWAGTPGLRLRGRERA</sequence>
<dbReference type="PROSITE" id="PS50801">
    <property type="entry name" value="STAS"/>
    <property type="match status" value="1"/>
</dbReference>